<feature type="transmembrane region" description="Helical" evidence="1">
    <location>
        <begin position="89"/>
        <end position="107"/>
    </location>
</feature>
<dbReference type="Proteomes" id="UP001595665">
    <property type="component" value="Unassembled WGS sequence"/>
</dbReference>
<gene>
    <name evidence="2" type="ORF">ACFOPH_23030</name>
</gene>
<keyword evidence="1" id="KW-1133">Transmembrane helix</keyword>
<protein>
    <recommendedName>
        <fullName evidence="4">Methyl-accepting chemotaxis protein</fullName>
    </recommendedName>
</protein>
<evidence type="ECO:0000313" key="3">
    <source>
        <dbReference type="Proteomes" id="UP001595665"/>
    </source>
</evidence>
<dbReference type="EMBL" id="JBHRVV010000001">
    <property type="protein sequence ID" value="MFC3461085.1"/>
    <property type="molecule type" value="Genomic_DNA"/>
</dbReference>
<keyword evidence="1" id="KW-0812">Transmembrane</keyword>
<dbReference type="SUPFAM" id="SSF58104">
    <property type="entry name" value="Methyl-accepting chemotaxis protein (MCP) signaling domain"/>
    <property type="match status" value="1"/>
</dbReference>
<dbReference type="RefSeq" id="WP_379737432.1">
    <property type="nucleotide sequence ID" value="NZ_JBHRVV010000001.1"/>
</dbReference>
<reference evidence="3" key="1">
    <citation type="journal article" date="2019" name="Int. J. Syst. Evol. Microbiol.">
        <title>The Global Catalogue of Microorganisms (GCM) 10K type strain sequencing project: providing services to taxonomists for standard genome sequencing and annotation.</title>
        <authorList>
            <consortium name="The Broad Institute Genomics Platform"/>
            <consortium name="The Broad Institute Genome Sequencing Center for Infectious Disease"/>
            <person name="Wu L."/>
            <person name="Ma J."/>
        </authorList>
    </citation>
    <scope>NUCLEOTIDE SEQUENCE [LARGE SCALE GENOMIC DNA]</scope>
    <source>
        <strain evidence="3">CCM 7480</strain>
    </source>
</reference>
<evidence type="ECO:0000256" key="1">
    <source>
        <dbReference type="SAM" id="Phobius"/>
    </source>
</evidence>
<comment type="caution">
    <text evidence="2">The sequence shown here is derived from an EMBL/GenBank/DDBJ whole genome shotgun (WGS) entry which is preliminary data.</text>
</comment>
<evidence type="ECO:0000313" key="2">
    <source>
        <dbReference type="EMBL" id="MFC3461085.1"/>
    </source>
</evidence>
<organism evidence="2 3">
    <name type="scientific">Massilia haematophila</name>
    <dbReference type="NCBI Taxonomy" id="457923"/>
    <lineage>
        <taxon>Bacteria</taxon>
        <taxon>Pseudomonadati</taxon>
        <taxon>Pseudomonadota</taxon>
        <taxon>Betaproteobacteria</taxon>
        <taxon>Burkholderiales</taxon>
        <taxon>Oxalobacteraceae</taxon>
        <taxon>Telluria group</taxon>
        <taxon>Massilia</taxon>
    </lineage>
</organism>
<sequence length="509" mass="53931">MNPSEILSFLTPQFGDSLQLAFFAIILFMTGFTVVSAHRTARPASWEHKWNRGTPDDTTDDLDIEHGSVTDLWHAVATAPEKLAEIMPGMLLVVGLLGTFLGLGLALNHASSILGQADLASAGAAADSMQNLLGLLQGLGTKFKTSTWGILGFVLLKIWSEVTRFEEKRLAWVIGKVKAELENRKRAQAAAEKAREDALFANIGRAAAGIVDGIGPHFVALIKSNETMQLQTLQHLHALDGSTQGLRNALDTVASETAATRSAMVEFTEGTQHVVAGMEQAAQRMADGAGKVGSGAEQLVGAIRTFESQFTEVLDNVRGDLGKAIQDMSAQASETLERGSTQLGSATREISTALGELSADTRETMNEVKSSIGKSLQIQEKASIAFTTSSRALNENIAETTGIVNAMTSSITEGLESIGSATSQIKKVAEASKKSSEGLERVVAELQGLPSVLAPLQSLLAEQKMLVYSLQPLPEIVQVQRATVALLQAMQAEQQTPPAPTGTSASAIA</sequence>
<feature type="transmembrane region" description="Helical" evidence="1">
    <location>
        <begin position="20"/>
        <end position="37"/>
    </location>
</feature>
<dbReference type="Gene3D" id="1.20.120.20">
    <property type="entry name" value="Apolipoprotein"/>
    <property type="match status" value="1"/>
</dbReference>
<keyword evidence="3" id="KW-1185">Reference proteome</keyword>
<proteinExistence type="predicted"/>
<keyword evidence="1" id="KW-0472">Membrane</keyword>
<evidence type="ECO:0008006" key="4">
    <source>
        <dbReference type="Google" id="ProtNLM"/>
    </source>
</evidence>
<accession>A0ABV7PR08</accession>
<name>A0ABV7PR08_9BURK</name>